<feature type="compositionally biased region" description="Low complexity" evidence="1">
    <location>
        <begin position="221"/>
        <end position="230"/>
    </location>
</feature>
<protein>
    <submittedName>
        <fullName evidence="2">Uncharacterized protein</fullName>
    </submittedName>
</protein>
<name>A0ABZ1LR41_9ACTN</name>
<feature type="compositionally biased region" description="Basic and acidic residues" evidence="1">
    <location>
        <begin position="111"/>
        <end position="122"/>
    </location>
</feature>
<evidence type="ECO:0000313" key="2">
    <source>
        <dbReference type="EMBL" id="WTR75896.1"/>
    </source>
</evidence>
<organism evidence="2 3">
    <name type="scientific">Streptomyces zaomyceticus</name>
    <dbReference type="NCBI Taxonomy" id="68286"/>
    <lineage>
        <taxon>Bacteria</taxon>
        <taxon>Bacillati</taxon>
        <taxon>Actinomycetota</taxon>
        <taxon>Actinomycetes</taxon>
        <taxon>Kitasatosporales</taxon>
        <taxon>Streptomycetaceae</taxon>
        <taxon>Streptomyces</taxon>
    </lineage>
</organism>
<gene>
    <name evidence="2" type="ORF">OG814_42350</name>
</gene>
<reference evidence="2 3" key="1">
    <citation type="submission" date="2022-10" db="EMBL/GenBank/DDBJ databases">
        <title>The complete genomes of actinobacterial strains from the NBC collection.</title>
        <authorList>
            <person name="Joergensen T.S."/>
            <person name="Alvarez Arevalo M."/>
            <person name="Sterndorff E.B."/>
            <person name="Faurdal D."/>
            <person name="Vuksanovic O."/>
            <person name="Mourched A.-S."/>
            <person name="Charusanti P."/>
            <person name="Shaw S."/>
            <person name="Blin K."/>
            <person name="Weber T."/>
        </authorList>
    </citation>
    <scope>NUCLEOTIDE SEQUENCE [LARGE SCALE GENOMIC DNA]</scope>
    <source>
        <strain evidence="2 3">NBC_00123</strain>
        <plasmid evidence="2 3">unnamed1</plasmid>
    </source>
</reference>
<evidence type="ECO:0000256" key="1">
    <source>
        <dbReference type="SAM" id="MobiDB-lite"/>
    </source>
</evidence>
<feature type="compositionally biased region" description="Pro residues" evidence="1">
    <location>
        <begin position="209"/>
        <end position="220"/>
    </location>
</feature>
<sequence>MGGSKGSFDAAGKPAATAPTKPSTGVGTSGSGTGPKGTGGSTADKAPITKTIPAPRTAKSAGAMDTPDPKTAVAPKAREKETSKTAPGPTTDKEAAGKNGSTAIITPKPTTGEKSDAPKTSDTDSDSPGSVSADIAEHGPMLTRDARETGYRDGTRAARTAAKARAYKHGVHDGWHAVMDAADDEKTLLDHARDLRKEQKDPPMTTMPLIPPPPTSPPAAAPDNPAPAAQPLTVTGVDATTVHLGTDALKPSMARGEVRTLKGFERRLTEKHDQVQIVAEQARGLALHASEQAKQVTALLEQAKAVKGGAKLVNSLVRLQDNAQAQVVLAEEIHARAVRSADATSAVLANAITRYGSIYQAVVDSDETAPAELNFYKR</sequence>
<feature type="compositionally biased region" description="Basic and acidic residues" evidence="1">
    <location>
        <begin position="144"/>
        <end position="156"/>
    </location>
</feature>
<feature type="region of interest" description="Disordered" evidence="1">
    <location>
        <begin position="197"/>
        <end position="230"/>
    </location>
</feature>
<feature type="region of interest" description="Disordered" evidence="1">
    <location>
        <begin position="1"/>
        <end position="157"/>
    </location>
</feature>
<geneLocation type="plasmid" evidence="2 3">
    <name>unnamed1</name>
</geneLocation>
<accession>A0ABZ1LR41</accession>
<feature type="compositionally biased region" description="Low complexity" evidence="1">
    <location>
        <begin position="10"/>
        <end position="26"/>
    </location>
</feature>
<dbReference type="EMBL" id="CP108189">
    <property type="protein sequence ID" value="WTR75896.1"/>
    <property type="molecule type" value="Genomic_DNA"/>
</dbReference>
<keyword evidence="2" id="KW-0614">Plasmid</keyword>
<proteinExistence type="predicted"/>
<dbReference type="Proteomes" id="UP001622594">
    <property type="component" value="Plasmid unnamed1"/>
</dbReference>
<keyword evidence="3" id="KW-1185">Reference proteome</keyword>
<evidence type="ECO:0000313" key="3">
    <source>
        <dbReference type="Proteomes" id="UP001622594"/>
    </source>
</evidence>
<dbReference type="RefSeq" id="WP_406082996.1">
    <property type="nucleotide sequence ID" value="NZ_CP108189.1"/>
</dbReference>
<feature type="compositionally biased region" description="Gly residues" evidence="1">
    <location>
        <begin position="27"/>
        <end position="40"/>
    </location>
</feature>